<proteinExistence type="predicted"/>
<name>A0ABS6RWM0_9BACT</name>
<protein>
    <recommendedName>
        <fullName evidence="3">DUF1641 domain-containing protein</fullName>
    </recommendedName>
</protein>
<gene>
    <name evidence="1" type="ORF">HWQ67_05415</name>
</gene>
<evidence type="ECO:0008006" key="3">
    <source>
        <dbReference type="Google" id="ProtNLM"/>
    </source>
</evidence>
<reference evidence="1 2" key="1">
    <citation type="journal article" date="2020" name="J Geophys Res Biogeosci">
        <title>Magnetotaxis as an Adaptation to Enable Bacterial Shuttling of Microbial Sulfur and Sulfur Cycling Across Aquatic Oxic#Anoxic Interfaces.</title>
        <authorList>
            <person name="Li J."/>
            <person name="Liu P."/>
            <person name="Wang J."/>
            <person name="Roberts A.P."/>
            <person name="Pan Y."/>
        </authorList>
    </citation>
    <scope>NUCLEOTIDE SEQUENCE [LARGE SCALE GENOMIC DNA]</scope>
    <source>
        <strain evidence="1 2">MYR-1_YQ</strain>
    </source>
</reference>
<keyword evidence="2" id="KW-1185">Reference proteome</keyword>
<sequence>MRPHEEINEIIDKLYENILPQNVHDWIDDVDKVIKMFLRDESIYPLFDMLDLVEKELRKKQGVNDQEKELLKRLSGINGYIKARKTDTLIEVLQYRGATLAKDVDFVKSVESIIYRLLEQTRLGKRENVIHMLLRLCTTRGKKFPQELVAVLKPNDIDDNMFKACVYAFLSGFIKEKKKEDDRYE</sequence>
<comment type="caution">
    <text evidence="1">The sequence shown here is derived from an EMBL/GenBank/DDBJ whole genome shotgun (WGS) entry which is preliminary data.</text>
</comment>
<accession>A0ABS6RWM0</accession>
<dbReference type="RefSeq" id="WP_218251629.1">
    <property type="nucleotide sequence ID" value="NZ_JABXWD010000065.1"/>
</dbReference>
<evidence type="ECO:0000313" key="1">
    <source>
        <dbReference type="EMBL" id="MBV6341016.1"/>
    </source>
</evidence>
<dbReference type="EMBL" id="JABXWD010000065">
    <property type="protein sequence ID" value="MBV6341016.1"/>
    <property type="molecule type" value="Genomic_DNA"/>
</dbReference>
<dbReference type="Proteomes" id="UP001196980">
    <property type="component" value="Unassembled WGS sequence"/>
</dbReference>
<evidence type="ECO:0000313" key="2">
    <source>
        <dbReference type="Proteomes" id="UP001196980"/>
    </source>
</evidence>
<organism evidence="1 2">
    <name type="scientific">Candidatus Magnetobacterium casense</name>
    <dbReference type="NCBI Taxonomy" id="1455061"/>
    <lineage>
        <taxon>Bacteria</taxon>
        <taxon>Pseudomonadati</taxon>
        <taxon>Nitrospirota</taxon>
        <taxon>Thermodesulfovibrionia</taxon>
        <taxon>Thermodesulfovibrionales</taxon>
        <taxon>Candidatus Magnetobacteriaceae</taxon>
        <taxon>Candidatus Magnetobacterium</taxon>
    </lineage>
</organism>